<feature type="transmembrane region" description="Helical" evidence="6">
    <location>
        <begin position="211"/>
        <end position="232"/>
    </location>
</feature>
<name>Q12KG7_SHEDO</name>
<gene>
    <name evidence="7" type="ordered locus">Sden_2780</name>
</gene>
<sequence length="264" mass="27228">MFTVFLICLALGAVVGFLAGLLGIGGGLIIVPALLYLLPWVGVESQQLTHMAIATSLASIILTSMSAASAHHKRANIPWPLFNTIMPGIILGALMAGFISEQISSAALQQVFAIFVILMALQMAFPIKPQAGRGLPSGQVLFGLSVVIALLAGMMGIGGGVLMVPLLSYFGLAMRQAVGLSSATGFLIALSGSLGYVVAGFDATHLPDYSLGYIYLPALLGIVITSMLAAPLGVKAASLWPTPVLKKLFAILLVLVGIKLISAG</sequence>
<dbReference type="KEGG" id="sdn:Sden_2780"/>
<dbReference type="EMBL" id="CP000302">
    <property type="protein sequence ID" value="ABE56059.1"/>
    <property type="molecule type" value="Genomic_DNA"/>
</dbReference>
<evidence type="ECO:0000313" key="7">
    <source>
        <dbReference type="EMBL" id="ABE56059.1"/>
    </source>
</evidence>
<accession>Q12KG7</accession>
<keyword evidence="8" id="KW-1185">Reference proteome</keyword>
<dbReference type="eggNOG" id="COG0730">
    <property type="taxonomic scope" value="Bacteria"/>
</dbReference>
<feature type="transmembrane region" description="Helical" evidence="6">
    <location>
        <begin position="48"/>
        <end position="68"/>
    </location>
</feature>
<dbReference type="RefSeq" id="WP_011497209.1">
    <property type="nucleotide sequence ID" value="NC_007954.1"/>
</dbReference>
<dbReference type="PANTHER" id="PTHR43483:SF3">
    <property type="entry name" value="MEMBRANE TRANSPORTER PROTEIN HI_0806-RELATED"/>
    <property type="match status" value="1"/>
</dbReference>
<feature type="transmembrane region" description="Helical" evidence="6">
    <location>
        <begin position="106"/>
        <end position="127"/>
    </location>
</feature>
<reference evidence="7 8" key="1">
    <citation type="submission" date="2006-03" db="EMBL/GenBank/DDBJ databases">
        <title>Complete sequence of Shewanella denitrificans OS217.</title>
        <authorList>
            <consortium name="US DOE Joint Genome Institute"/>
            <person name="Copeland A."/>
            <person name="Lucas S."/>
            <person name="Lapidus A."/>
            <person name="Barry K."/>
            <person name="Detter J.C."/>
            <person name="Glavina del Rio T."/>
            <person name="Hammon N."/>
            <person name="Israni S."/>
            <person name="Dalin E."/>
            <person name="Tice H."/>
            <person name="Pitluck S."/>
            <person name="Brettin T."/>
            <person name="Bruce D."/>
            <person name="Han C."/>
            <person name="Tapia R."/>
            <person name="Gilna P."/>
            <person name="Kiss H."/>
            <person name="Schmutz J."/>
            <person name="Larimer F."/>
            <person name="Land M."/>
            <person name="Hauser L."/>
            <person name="Kyrpides N."/>
            <person name="Lykidis A."/>
            <person name="Richardson P."/>
        </authorList>
    </citation>
    <scope>NUCLEOTIDE SEQUENCE [LARGE SCALE GENOMIC DNA]</scope>
    <source>
        <strain evidence="8">OS217 / ATCC BAA-1090 / DSM 15013</strain>
    </source>
</reference>
<evidence type="ECO:0000256" key="3">
    <source>
        <dbReference type="ARBA" id="ARBA00022692"/>
    </source>
</evidence>
<dbReference type="GO" id="GO:0005886">
    <property type="term" value="C:plasma membrane"/>
    <property type="evidence" value="ECO:0007669"/>
    <property type="project" value="UniProtKB-SubCell"/>
</dbReference>
<evidence type="ECO:0000256" key="2">
    <source>
        <dbReference type="ARBA" id="ARBA00009142"/>
    </source>
</evidence>
<evidence type="ECO:0000313" key="8">
    <source>
        <dbReference type="Proteomes" id="UP000001982"/>
    </source>
</evidence>
<comment type="subcellular location">
    <subcellularLocation>
        <location evidence="6">Cell membrane</location>
        <topology evidence="6">Multi-pass membrane protein</topology>
    </subcellularLocation>
    <subcellularLocation>
        <location evidence="1">Membrane</location>
        <topology evidence="1">Multi-pass membrane protein</topology>
    </subcellularLocation>
</comment>
<feature type="transmembrane region" description="Helical" evidence="6">
    <location>
        <begin position="139"/>
        <end position="172"/>
    </location>
</feature>
<dbReference type="AlphaFoldDB" id="Q12KG7"/>
<dbReference type="InterPro" id="IPR002781">
    <property type="entry name" value="TM_pro_TauE-like"/>
</dbReference>
<keyword evidence="3 6" id="KW-0812">Transmembrane</keyword>
<organism evidence="7 8">
    <name type="scientific">Shewanella denitrificans (strain OS217 / ATCC BAA-1090 / DSM 15013)</name>
    <dbReference type="NCBI Taxonomy" id="318161"/>
    <lineage>
        <taxon>Bacteria</taxon>
        <taxon>Pseudomonadati</taxon>
        <taxon>Pseudomonadota</taxon>
        <taxon>Gammaproteobacteria</taxon>
        <taxon>Alteromonadales</taxon>
        <taxon>Shewanellaceae</taxon>
        <taxon>Shewanella</taxon>
    </lineage>
</organism>
<proteinExistence type="inferred from homology"/>
<dbReference type="OrthoDB" id="457670at2"/>
<keyword evidence="4 6" id="KW-1133">Transmembrane helix</keyword>
<dbReference type="PANTHER" id="PTHR43483">
    <property type="entry name" value="MEMBRANE TRANSPORTER PROTEIN HI_0806-RELATED"/>
    <property type="match status" value="1"/>
</dbReference>
<feature type="transmembrane region" description="Helical" evidence="6">
    <location>
        <begin position="7"/>
        <end position="36"/>
    </location>
</feature>
<evidence type="ECO:0000256" key="4">
    <source>
        <dbReference type="ARBA" id="ARBA00022989"/>
    </source>
</evidence>
<feature type="transmembrane region" description="Helical" evidence="6">
    <location>
        <begin position="244"/>
        <end position="262"/>
    </location>
</feature>
<comment type="similarity">
    <text evidence="2 6">Belongs to the 4-toluene sulfonate uptake permease (TSUP) (TC 2.A.102) family.</text>
</comment>
<keyword evidence="6" id="KW-1003">Cell membrane</keyword>
<evidence type="ECO:0000256" key="5">
    <source>
        <dbReference type="ARBA" id="ARBA00023136"/>
    </source>
</evidence>
<evidence type="ECO:0000256" key="6">
    <source>
        <dbReference type="RuleBase" id="RU363041"/>
    </source>
</evidence>
<dbReference type="STRING" id="318161.Sden_2780"/>
<dbReference type="Proteomes" id="UP000001982">
    <property type="component" value="Chromosome"/>
</dbReference>
<dbReference type="Pfam" id="PF01925">
    <property type="entry name" value="TauE"/>
    <property type="match status" value="1"/>
</dbReference>
<feature type="transmembrane region" description="Helical" evidence="6">
    <location>
        <begin position="80"/>
        <end position="100"/>
    </location>
</feature>
<evidence type="ECO:0000256" key="1">
    <source>
        <dbReference type="ARBA" id="ARBA00004141"/>
    </source>
</evidence>
<feature type="transmembrane region" description="Helical" evidence="6">
    <location>
        <begin position="178"/>
        <end position="199"/>
    </location>
</feature>
<protein>
    <recommendedName>
        <fullName evidence="6">Probable membrane transporter protein</fullName>
    </recommendedName>
</protein>
<keyword evidence="5 6" id="KW-0472">Membrane</keyword>
<dbReference type="HOGENOM" id="CLU_045498_6_0_6"/>